<dbReference type="Pfam" id="PF10604">
    <property type="entry name" value="Polyketide_cyc2"/>
    <property type="match status" value="1"/>
</dbReference>
<accession>A0ABX5XGQ0</accession>
<protein>
    <submittedName>
        <fullName evidence="1">Polyketide cyclase / dehydrase and lipid transport</fullName>
    </submittedName>
</protein>
<dbReference type="Proteomes" id="UP000318081">
    <property type="component" value="Chromosome"/>
</dbReference>
<evidence type="ECO:0000313" key="2">
    <source>
        <dbReference type="Proteomes" id="UP000318081"/>
    </source>
</evidence>
<gene>
    <name evidence="1" type="ORF">TBK1r_00870</name>
</gene>
<dbReference type="Gene3D" id="3.30.530.20">
    <property type="match status" value="1"/>
</dbReference>
<sequence>MSKQNLQVSVAIDRDPEDVIRFIADLRNRMKYLQSLKGVSNIQGDPGQVTKSWDWKWDLLGHEFTGTAKTIHYAPGRRYSFATEGGIKSQFTYNAEPEGTGTKLTVDVEAEIPAELAGTEGLDQLLAGAQQKGQQSLQKLKSLLEPS</sequence>
<dbReference type="SUPFAM" id="SSF55961">
    <property type="entry name" value="Bet v1-like"/>
    <property type="match status" value="1"/>
</dbReference>
<dbReference type="RefSeq" id="WP_145207015.1">
    <property type="nucleotide sequence ID" value="NZ_CP036432.1"/>
</dbReference>
<evidence type="ECO:0000313" key="1">
    <source>
        <dbReference type="EMBL" id="QDV81172.1"/>
    </source>
</evidence>
<keyword evidence="2" id="KW-1185">Reference proteome</keyword>
<dbReference type="CDD" id="cd07812">
    <property type="entry name" value="SRPBCC"/>
    <property type="match status" value="1"/>
</dbReference>
<dbReference type="EMBL" id="CP036432">
    <property type="protein sequence ID" value="QDV81172.1"/>
    <property type="molecule type" value="Genomic_DNA"/>
</dbReference>
<name>A0ABX5XGQ0_9BACT</name>
<proteinExistence type="predicted"/>
<dbReference type="InterPro" id="IPR019587">
    <property type="entry name" value="Polyketide_cyclase/dehydratase"/>
</dbReference>
<reference evidence="1 2" key="1">
    <citation type="submission" date="2019-02" db="EMBL/GenBank/DDBJ databases">
        <title>Deep-cultivation of Planctomycetes and their phenomic and genomic characterization uncovers novel biology.</title>
        <authorList>
            <person name="Wiegand S."/>
            <person name="Jogler M."/>
            <person name="Boedeker C."/>
            <person name="Pinto D."/>
            <person name="Vollmers J."/>
            <person name="Rivas-Marin E."/>
            <person name="Kohn T."/>
            <person name="Peeters S.H."/>
            <person name="Heuer A."/>
            <person name="Rast P."/>
            <person name="Oberbeckmann S."/>
            <person name="Bunk B."/>
            <person name="Jeske O."/>
            <person name="Meyerdierks A."/>
            <person name="Storesund J.E."/>
            <person name="Kallscheuer N."/>
            <person name="Luecker S."/>
            <person name="Lage O.M."/>
            <person name="Pohl T."/>
            <person name="Merkel B.J."/>
            <person name="Hornburger P."/>
            <person name="Mueller R.-W."/>
            <person name="Bruemmer F."/>
            <person name="Labrenz M."/>
            <person name="Spormann A.M."/>
            <person name="Op den Camp H."/>
            <person name="Overmann J."/>
            <person name="Amann R."/>
            <person name="Jetten M.S.M."/>
            <person name="Mascher T."/>
            <person name="Medema M.H."/>
            <person name="Devos D.P."/>
            <person name="Kaster A.-K."/>
            <person name="Ovreas L."/>
            <person name="Rohde M."/>
            <person name="Galperin M.Y."/>
            <person name="Jogler C."/>
        </authorList>
    </citation>
    <scope>NUCLEOTIDE SEQUENCE [LARGE SCALE GENOMIC DNA]</scope>
    <source>
        <strain evidence="1 2">TBK1r</strain>
    </source>
</reference>
<dbReference type="InterPro" id="IPR023393">
    <property type="entry name" value="START-like_dom_sf"/>
</dbReference>
<organism evidence="1 2">
    <name type="scientific">Stieleria magnilauensis</name>
    <dbReference type="NCBI Taxonomy" id="2527963"/>
    <lineage>
        <taxon>Bacteria</taxon>
        <taxon>Pseudomonadati</taxon>
        <taxon>Planctomycetota</taxon>
        <taxon>Planctomycetia</taxon>
        <taxon>Pirellulales</taxon>
        <taxon>Pirellulaceae</taxon>
        <taxon>Stieleria</taxon>
    </lineage>
</organism>